<proteinExistence type="predicted"/>
<keyword evidence="1" id="KW-0812">Transmembrane</keyword>
<sequence>MALSPNLTGSLFMAGAMATFCATDAISKFLLPQMNFGQLVLIRGIVAGTLITALAAQRGALRPLRVLLVRPVALRIIGEVVGTIFFLQAITHLPLANVSAIILSQPLAITLGAVLLFGERVGWRRWLAIAAGFIGVLIIVKPGAAGFNQFTLLALCSVAFYALRDLATKQIPAEVPALFVTLLTTISMTAVGGLLMMPLGGWSTPSVPALALLVVAAVLVLIGYQCVIMALRVGDISAVAPFRYTQLLWAMLLGYFIFGDVPDSAMILGASIIVASGLYTFHREHVRNREMLLAAKTGSTPTDGP</sequence>
<feature type="transmembrane region" description="Helical" evidence="1">
    <location>
        <begin position="96"/>
        <end position="116"/>
    </location>
</feature>
<dbReference type="PANTHER" id="PTHR22911">
    <property type="entry name" value="ACYL-MALONYL CONDENSING ENZYME-RELATED"/>
    <property type="match status" value="1"/>
</dbReference>
<feature type="transmembrane region" description="Helical" evidence="1">
    <location>
        <begin position="37"/>
        <end position="56"/>
    </location>
</feature>
<evidence type="ECO:0000259" key="2">
    <source>
        <dbReference type="Pfam" id="PF00892"/>
    </source>
</evidence>
<evidence type="ECO:0000256" key="1">
    <source>
        <dbReference type="SAM" id="Phobius"/>
    </source>
</evidence>
<reference evidence="3 4" key="1">
    <citation type="submission" date="2019-02" db="EMBL/GenBank/DDBJ databases">
        <title>Emended description of the genus Rhodopseudomonas and description of Rhodopseudomonas albus sp. nov., a non-phototrophic, heavy-metal-tolerant bacterium isolated from garden soil.</title>
        <authorList>
            <person name="Bao Z."/>
            <person name="Cao W.W."/>
            <person name="Sato Y."/>
            <person name="Nishizawa T."/>
            <person name="Zhao J."/>
            <person name="Guo Y."/>
            <person name="Ohta H."/>
        </authorList>
    </citation>
    <scope>NUCLEOTIDE SEQUENCE [LARGE SCALE GENOMIC DNA]</scope>
    <source>
        <strain evidence="3 4">SK50-23</strain>
    </source>
</reference>
<accession>A0ABX8ACY0</accession>
<dbReference type="Pfam" id="PF00892">
    <property type="entry name" value="EamA"/>
    <property type="match status" value="2"/>
</dbReference>
<dbReference type="Proteomes" id="UP000682843">
    <property type="component" value="Chromosome"/>
</dbReference>
<evidence type="ECO:0000313" key="4">
    <source>
        <dbReference type="Proteomes" id="UP000682843"/>
    </source>
</evidence>
<feature type="transmembrane region" description="Helical" evidence="1">
    <location>
        <begin position="146"/>
        <end position="163"/>
    </location>
</feature>
<feature type="transmembrane region" description="Helical" evidence="1">
    <location>
        <begin position="209"/>
        <end position="231"/>
    </location>
</feature>
<feature type="transmembrane region" description="Helical" evidence="1">
    <location>
        <begin position="175"/>
        <end position="197"/>
    </location>
</feature>
<dbReference type="EMBL" id="CP036498">
    <property type="protein sequence ID" value="QUS40489.1"/>
    <property type="molecule type" value="Genomic_DNA"/>
</dbReference>
<feature type="domain" description="EamA" evidence="2">
    <location>
        <begin position="8"/>
        <end position="140"/>
    </location>
</feature>
<protein>
    <submittedName>
        <fullName evidence="3">DMT family transporter</fullName>
    </submittedName>
</protein>
<dbReference type="Gene3D" id="1.10.3730.20">
    <property type="match status" value="1"/>
</dbReference>
<keyword evidence="4" id="KW-1185">Reference proteome</keyword>
<keyword evidence="1" id="KW-1133">Transmembrane helix</keyword>
<feature type="transmembrane region" description="Helical" evidence="1">
    <location>
        <begin position="264"/>
        <end position="281"/>
    </location>
</feature>
<organism evidence="3 4">
    <name type="scientific">Tardiphaga alba</name>
    <dbReference type="NCBI Taxonomy" id="340268"/>
    <lineage>
        <taxon>Bacteria</taxon>
        <taxon>Pseudomonadati</taxon>
        <taxon>Pseudomonadota</taxon>
        <taxon>Alphaproteobacteria</taxon>
        <taxon>Hyphomicrobiales</taxon>
        <taxon>Nitrobacteraceae</taxon>
        <taxon>Tardiphaga</taxon>
    </lineage>
</organism>
<gene>
    <name evidence="3" type="ORF">RPMA_17855</name>
</gene>
<dbReference type="InterPro" id="IPR037185">
    <property type="entry name" value="EmrE-like"/>
</dbReference>
<evidence type="ECO:0000313" key="3">
    <source>
        <dbReference type="EMBL" id="QUS40489.1"/>
    </source>
</evidence>
<feature type="transmembrane region" description="Helical" evidence="1">
    <location>
        <begin position="123"/>
        <end position="140"/>
    </location>
</feature>
<keyword evidence="1" id="KW-0472">Membrane</keyword>
<feature type="transmembrane region" description="Helical" evidence="1">
    <location>
        <begin position="238"/>
        <end position="258"/>
    </location>
</feature>
<dbReference type="InterPro" id="IPR000620">
    <property type="entry name" value="EamA_dom"/>
</dbReference>
<dbReference type="SUPFAM" id="SSF103481">
    <property type="entry name" value="Multidrug resistance efflux transporter EmrE"/>
    <property type="match status" value="2"/>
</dbReference>
<dbReference type="PANTHER" id="PTHR22911:SF103">
    <property type="entry name" value="BLR2811 PROTEIN"/>
    <property type="match status" value="1"/>
</dbReference>
<name>A0ABX8ACY0_9BRAD</name>
<feature type="domain" description="EamA" evidence="2">
    <location>
        <begin position="152"/>
        <end position="276"/>
    </location>
</feature>